<feature type="domain" description="ABC transporter" evidence="5">
    <location>
        <begin position="4"/>
        <end position="230"/>
    </location>
</feature>
<keyword evidence="2" id="KW-0547">Nucleotide-binding</keyword>
<evidence type="ECO:0000256" key="3">
    <source>
        <dbReference type="ARBA" id="ARBA00022840"/>
    </source>
</evidence>
<evidence type="ECO:0000256" key="1">
    <source>
        <dbReference type="ARBA" id="ARBA00022448"/>
    </source>
</evidence>
<dbReference type="FunFam" id="3.40.50.300:FF:000032">
    <property type="entry name" value="Export ABC transporter ATP-binding protein"/>
    <property type="match status" value="1"/>
</dbReference>
<keyword evidence="1" id="KW-0813">Transport</keyword>
<dbReference type="PANTHER" id="PTHR42798:SF2">
    <property type="entry name" value="ABC TRANSPORTER ATP-BINDING PROTEIN MG467-RELATED"/>
    <property type="match status" value="1"/>
</dbReference>
<dbReference type="Proteomes" id="UP000807825">
    <property type="component" value="Unassembled WGS sequence"/>
</dbReference>
<dbReference type="PROSITE" id="PS50893">
    <property type="entry name" value="ABC_TRANSPORTER_2"/>
    <property type="match status" value="1"/>
</dbReference>
<dbReference type="InterPro" id="IPR003593">
    <property type="entry name" value="AAA+_ATPase"/>
</dbReference>
<protein>
    <submittedName>
        <fullName evidence="6">ABC transporter ATP-binding protein</fullName>
    </submittedName>
</protein>
<dbReference type="Gene3D" id="3.40.50.300">
    <property type="entry name" value="P-loop containing nucleotide triphosphate hydrolases"/>
    <property type="match status" value="1"/>
</dbReference>
<comment type="caution">
    <text evidence="6">The sequence shown here is derived from an EMBL/GenBank/DDBJ whole genome shotgun (WGS) entry which is preliminary data.</text>
</comment>
<evidence type="ECO:0000259" key="5">
    <source>
        <dbReference type="PROSITE" id="PS50893"/>
    </source>
</evidence>
<dbReference type="GO" id="GO:0098796">
    <property type="term" value="C:membrane protein complex"/>
    <property type="evidence" value="ECO:0007669"/>
    <property type="project" value="UniProtKB-ARBA"/>
</dbReference>
<dbReference type="GO" id="GO:0022857">
    <property type="term" value="F:transmembrane transporter activity"/>
    <property type="evidence" value="ECO:0007669"/>
    <property type="project" value="UniProtKB-ARBA"/>
</dbReference>
<organism evidence="6 7">
    <name type="scientific">Desulfomonile tiedjei</name>
    <dbReference type="NCBI Taxonomy" id="2358"/>
    <lineage>
        <taxon>Bacteria</taxon>
        <taxon>Pseudomonadati</taxon>
        <taxon>Thermodesulfobacteriota</taxon>
        <taxon>Desulfomonilia</taxon>
        <taxon>Desulfomonilales</taxon>
        <taxon>Desulfomonilaceae</taxon>
        <taxon>Desulfomonile</taxon>
    </lineage>
</organism>
<dbReference type="InterPro" id="IPR003439">
    <property type="entry name" value="ABC_transporter-like_ATP-bd"/>
</dbReference>
<dbReference type="Pfam" id="PF00005">
    <property type="entry name" value="ABC_tran"/>
    <property type="match status" value="1"/>
</dbReference>
<sequence>MSYIVANQVAKEFGDKENKVSAVRRIDLSIAQSEFISIMGESGAGKSTLLSMLGGLLSPSKGEILIGGINIYGLKRDKLADFRREFMGFIFQSFQLVPYLNVIENVQLPLAVTHYSEAEKKNLATSALERVGLKDKAFRLPNQISGGEQERVAIARAVVNEPPILFADEPTGNLDSRNSEEVMKLLKRLNSEGQTIVMVTHSRRNAEHADRIIEVADGCLRETTPVRAAAC</sequence>
<keyword evidence="3 6" id="KW-0067">ATP-binding</keyword>
<evidence type="ECO:0000256" key="4">
    <source>
        <dbReference type="ARBA" id="ARBA00038388"/>
    </source>
</evidence>
<evidence type="ECO:0000313" key="7">
    <source>
        <dbReference type="Proteomes" id="UP000807825"/>
    </source>
</evidence>
<dbReference type="SUPFAM" id="SSF52540">
    <property type="entry name" value="P-loop containing nucleoside triphosphate hydrolases"/>
    <property type="match status" value="1"/>
</dbReference>
<name>A0A9D6V7T7_9BACT</name>
<accession>A0A9D6V7T7</accession>
<dbReference type="CDD" id="cd03255">
    <property type="entry name" value="ABC_MJ0796_LolCDE_FtsE"/>
    <property type="match status" value="1"/>
</dbReference>
<comment type="similarity">
    <text evidence="4">Belongs to the ABC transporter superfamily. Macrolide exporter (TC 3.A.1.122) family.</text>
</comment>
<reference evidence="6" key="1">
    <citation type="submission" date="2020-07" db="EMBL/GenBank/DDBJ databases">
        <title>Huge and variable diversity of episymbiotic CPR bacteria and DPANN archaea in groundwater ecosystems.</title>
        <authorList>
            <person name="He C.Y."/>
            <person name="Keren R."/>
            <person name="Whittaker M."/>
            <person name="Farag I.F."/>
            <person name="Doudna J."/>
            <person name="Cate J.H.D."/>
            <person name="Banfield J.F."/>
        </authorList>
    </citation>
    <scope>NUCLEOTIDE SEQUENCE</scope>
    <source>
        <strain evidence="6">NC_groundwater_1664_Pr3_B-0.1um_52_9</strain>
    </source>
</reference>
<dbReference type="SMART" id="SM00382">
    <property type="entry name" value="AAA"/>
    <property type="match status" value="1"/>
</dbReference>
<proteinExistence type="inferred from homology"/>
<dbReference type="InterPro" id="IPR027417">
    <property type="entry name" value="P-loop_NTPase"/>
</dbReference>
<dbReference type="GO" id="GO:0016887">
    <property type="term" value="F:ATP hydrolysis activity"/>
    <property type="evidence" value="ECO:0007669"/>
    <property type="project" value="InterPro"/>
</dbReference>
<gene>
    <name evidence="6" type="ORF">HY912_23820</name>
</gene>
<dbReference type="AlphaFoldDB" id="A0A9D6V7T7"/>
<evidence type="ECO:0000313" key="6">
    <source>
        <dbReference type="EMBL" id="MBI5252534.1"/>
    </source>
</evidence>
<dbReference type="PANTHER" id="PTHR42798">
    <property type="entry name" value="LIPOPROTEIN-RELEASING SYSTEM ATP-BINDING PROTEIN LOLD"/>
    <property type="match status" value="1"/>
</dbReference>
<dbReference type="EMBL" id="JACRDE010000622">
    <property type="protein sequence ID" value="MBI5252534.1"/>
    <property type="molecule type" value="Genomic_DNA"/>
</dbReference>
<evidence type="ECO:0000256" key="2">
    <source>
        <dbReference type="ARBA" id="ARBA00022741"/>
    </source>
</evidence>
<dbReference type="GO" id="GO:0005524">
    <property type="term" value="F:ATP binding"/>
    <property type="evidence" value="ECO:0007669"/>
    <property type="project" value="UniProtKB-KW"/>
</dbReference>
<dbReference type="InterPro" id="IPR017911">
    <property type="entry name" value="MacB-like_ATP-bd"/>
</dbReference>